<gene>
    <name evidence="1" type="ORF">EJB05_05176</name>
</gene>
<accession>A0A5J9WCG1</accession>
<dbReference type="Proteomes" id="UP000324897">
    <property type="component" value="Chromosome 5"/>
</dbReference>
<comment type="caution">
    <text evidence="1">The sequence shown here is derived from an EMBL/GenBank/DDBJ whole genome shotgun (WGS) entry which is preliminary data.</text>
</comment>
<evidence type="ECO:0000313" key="2">
    <source>
        <dbReference type="Proteomes" id="UP000324897"/>
    </source>
</evidence>
<dbReference type="Gramene" id="TVU45681">
    <property type="protein sequence ID" value="TVU45681"/>
    <property type="gene ID" value="EJB05_05176"/>
</dbReference>
<evidence type="ECO:0000313" key="1">
    <source>
        <dbReference type="EMBL" id="TVU45681.1"/>
    </source>
</evidence>
<name>A0A5J9WCG1_9POAL</name>
<proteinExistence type="predicted"/>
<dbReference type="AlphaFoldDB" id="A0A5J9WCG1"/>
<keyword evidence="2" id="KW-1185">Reference proteome</keyword>
<dbReference type="EMBL" id="RWGY01000004">
    <property type="protein sequence ID" value="TVU45681.1"/>
    <property type="molecule type" value="Genomic_DNA"/>
</dbReference>
<sequence>MEENGKRMTKNVVLDFHHEVLPSVRKHRTSASFLCERKKISSRVPSFCFDFEAIQPQITFLFIRAGSSLFVEEEEDEGKALCK</sequence>
<protein>
    <submittedName>
        <fullName evidence="1">Uncharacterized protein</fullName>
    </submittedName>
</protein>
<organism evidence="1 2">
    <name type="scientific">Eragrostis curvula</name>
    <name type="common">weeping love grass</name>
    <dbReference type="NCBI Taxonomy" id="38414"/>
    <lineage>
        <taxon>Eukaryota</taxon>
        <taxon>Viridiplantae</taxon>
        <taxon>Streptophyta</taxon>
        <taxon>Embryophyta</taxon>
        <taxon>Tracheophyta</taxon>
        <taxon>Spermatophyta</taxon>
        <taxon>Magnoliopsida</taxon>
        <taxon>Liliopsida</taxon>
        <taxon>Poales</taxon>
        <taxon>Poaceae</taxon>
        <taxon>PACMAD clade</taxon>
        <taxon>Chloridoideae</taxon>
        <taxon>Eragrostideae</taxon>
        <taxon>Eragrostidinae</taxon>
        <taxon>Eragrostis</taxon>
    </lineage>
</organism>
<reference evidence="1 2" key="1">
    <citation type="journal article" date="2019" name="Sci. Rep.">
        <title>A high-quality genome of Eragrostis curvula grass provides insights into Poaceae evolution and supports new strategies to enhance forage quality.</title>
        <authorList>
            <person name="Carballo J."/>
            <person name="Santos B.A.C.M."/>
            <person name="Zappacosta D."/>
            <person name="Garbus I."/>
            <person name="Selva J.P."/>
            <person name="Gallo C.A."/>
            <person name="Diaz A."/>
            <person name="Albertini E."/>
            <person name="Caccamo M."/>
            <person name="Echenique V."/>
        </authorList>
    </citation>
    <scope>NUCLEOTIDE SEQUENCE [LARGE SCALE GENOMIC DNA]</scope>
    <source>
        <strain evidence="2">cv. Victoria</strain>
        <tissue evidence="1">Leaf</tissue>
    </source>
</reference>